<dbReference type="AlphaFoldDB" id="A0A9W4TQ20"/>
<feature type="compositionally biased region" description="Polar residues" evidence="1">
    <location>
        <begin position="186"/>
        <end position="197"/>
    </location>
</feature>
<gene>
    <name evidence="2" type="ORF">CANVERA_P0627</name>
</gene>
<sequence length="561" mass="63848">MTDLSPSNQKVDDFLSSLSKLSQEKLIQDQNRQRNLQKNIDQLSKYKVPISNNYQSSSTDTKANYEIPELEFNRSRSTKNDSPRLSTRPLKTDDSNPPPLPSRKYQDKIKDFSFNINLMNPVARKNEEPKIDTPKTPEAKPFSTTSDKHRSFSQIEALIQNGPTKKQPPPAKPKKLNLELDKQETTRNSNFVSGSSESKPKTPQKADWLSSLSSSKSTTSTPQSKAATSPVRSPQRSDWLTSLSTSKSTTSTPQTKSGEKTVLRSPHKSSWIESALEIKKTPPLKPKKKNTYETQEELEFKNRFTNFQKSQSPERKIPINKTKENKGPQDEIEFLSKFGKLKTTKNLTKHIDETPPLDFQNNFDKIKKAPPKKPEKKIDLNTYKDKDAEELRSQMKKLGTSNVVKSHVDYETKDSEQLRSQLGKLRTKEKPVMTQKLKSEIDLETNFKPDELSFEKRLGNILVKSSTFPKPNQHRPIERTSTTLKLNKQDNNSSQKLIHATKSRSKGPKRRLPKTLQNETTSQPKQDSMNVEKKPPPVNKLSKPKVVGNLKARVVSGDLFI</sequence>
<feature type="compositionally biased region" description="Polar residues" evidence="1">
    <location>
        <begin position="50"/>
        <end position="62"/>
    </location>
</feature>
<feature type="compositionally biased region" description="Basic and acidic residues" evidence="1">
    <location>
        <begin position="124"/>
        <end position="138"/>
    </location>
</feature>
<accession>A0A9W4TQ20</accession>
<dbReference type="Proteomes" id="UP001152885">
    <property type="component" value="Unassembled WGS sequence"/>
</dbReference>
<feature type="compositionally biased region" description="Basic and acidic residues" evidence="1">
    <location>
        <begin position="364"/>
        <end position="384"/>
    </location>
</feature>
<dbReference type="EMBL" id="CANTUO010000001">
    <property type="protein sequence ID" value="CAI5756109.1"/>
    <property type="molecule type" value="Genomic_DNA"/>
</dbReference>
<feature type="compositionally biased region" description="Basic and acidic residues" evidence="1">
    <location>
        <begin position="312"/>
        <end position="329"/>
    </location>
</feature>
<reference evidence="2" key="1">
    <citation type="submission" date="2022-12" db="EMBL/GenBank/DDBJ databases">
        <authorList>
            <person name="Brejova B."/>
        </authorList>
    </citation>
    <scope>NUCLEOTIDE SEQUENCE</scope>
</reference>
<name>A0A9W4TQ20_9ASCO</name>
<feature type="region of interest" description="Disordered" evidence="1">
    <location>
        <begin position="465"/>
        <end position="544"/>
    </location>
</feature>
<evidence type="ECO:0000313" key="3">
    <source>
        <dbReference type="Proteomes" id="UP001152885"/>
    </source>
</evidence>
<feature type="compositionally biased region" description="Low complexity" evidence="1">
    <location>
        <begin position="209"/>
        <end position="230"/>
    </location>
</feature>
<evidence type="ECO:0000313" key="2">
    <source>
        <dbReference type="EMBL" id="CAI5756109.1"/>
    </source>
</evidence>
<feature type="compositionally biased region" description="Polar residues" evidence="1">
    <location>
        <begin position="479"/>
        <end position="496"/>
    </location>
</feature>
<evidence type="ECO:0000256" key="1">
    <source>
        <dbReference type="SAM" id="MobiDB-lite"/>
    </source>
</evidence>
<organism evidence="2 3">
    <name type="scientific">Candida verbasci</name>
    <dbReference type="NCBI Taxonomy" id="1227364"/>
    <lineage>
        <taxon>Eukaryota</taxon>
        <taxon>Fungi</taxon>
        <taxon>Dikarya</taxon>
        <taxon>Ascomycota</taxon>
        <taxon>Saccharomycotina</taxon>
        <taxon>Pichiomycetes</taxon>
        <taxon>Debaryomycetaceae</taxon>
        <taxon>Candida/Lodderomyces clade</taxon>
        <taxon>Candida</taxon>
    </lineage>
</organism>
<feature type="compositionally biased region" description="Low complexity" evidence="1">
    <location>
        <begin position="240"/>
        <end position="256"/>
    </location>
</feature>
<feature type="region of interest" description="Disordered" evidence="1">
    <location>
        <begin position="44"/>
        <end position="106"/>
    </location>
</feature>
<protein>
    <submittedName>
        <fullName evidence="2">Uncharacterized protein</fullName>
    </submittedName>
</protein>
<keyword evidence="3" id="KW-1185">Reference proteome</keyword>
<feature type="region of interest" description="Disordered" evidence="1">
    <location>
        <begin position="351"/>
        <end position="384"/>
    </location>
</feature>
<feature type="compositionally biased region" description="Basic residues" evidence="1">
    <location>
        <begin position="499"/>
        <end position="513"/>
    </location>
</feature>
<feature type="compositionally biased region" description="Basic and acidic residues" evidence="1">
    <location>
        <begin position="176"/>
        <end position="185"/>
    </location>
</feature>
<proteinExistence type="predicted"/>
<feature type="compositionally biased region" description="Basic and acidic residues" evidence="1">
    <location>
        <begin position="71"/>
        <end position="82"/>
    </location>
</feature>
<dbReference type="OrthoDB" id="6375767at2759"/>
<feature type="compositionally biased region" description="Polar residues" evidence="1">
    <location>
        <begin position="515"/>
        <end position="529"/>
    </location>
</feature>
<comment type="caution">
    <text evidence="2">The sequence shown here is derived from an EMBL/GenBank/DDBJ whole genome shotgun (WGS) entry which is preliminary data.</text>
</comment>
<feature type="region of interest" description="Disordered" evidence="1">
    <location>
        <begin position="120"/>
        <end position="330"/>
    </location>
</feature>